<keyword evidence="5 9" id="KW-0064">Aspartyl protease</keyword>
<keyword evidence="6 9" id="KW-0378">Hydrolase</keyword>
<evidence type="ECO:0000256" key="12">
    <source>
        <dbReference type="SAM" id="MobiDB-lite"/>
    </source>
</evidence>
<dbReference type="AlphaFoldDB" id="A0A2S3V3W2"/>
<comment type="pathway">
    <text evidence="9">Protein modification; lipoprotein biosynthesis (signal peptide cleavage).</text>
</comment>
<reference evidence="13 14" key="1">
    <citation type="submission" date="2018-01" db="EMBL/GenBank/DDBJ databases">
        <title>Genomic Encyclopedia of Archaeal and Bacterial Type Strains, Phase II (KMG-II): from individual species to whole genera.</title>
        <authorList>
            <person name="Goeker M."/>
        </authorList>
    </citation>
    <scope>NUCLEOTIDE SEQUENCE [LARGE SCALE GENOMIC DNA]</scope>
    <source>
        <strain evidence="13 14">DSM 17023</strain>
    </source>
</reference>
<dbReference type="Pfam" id="PF01252">
    <property type="entry name" value="Peptidase_A8"/>
    <property type="match status" value="1"/>
</dbReference>
<evidence type="ECO:0000256" key="4">
    <source>
        <dbReference type="ARBA" id="ARBA00022692"/>
    </source>
</evidence>
<dbReference type="NCBIfam" id="TIGR00077">
    <property type="entry name" value="lspA"/>
    <property type="match status" value="1"/>
</dbReference>
<feature type="transmembrane region" description="Helical" evidence="9">
    <location>
        <begin position="158"/>
        <end position="178"/>
    </location>
</feature>
<dbReference type="GO" id="GO:0004190">
    <property type="term" value="F:aspartic-type endopeptidase activity"/>
    <property type="evidence" value="ECO:0007669"/>
    <property type="project" value="UniProtKB-UniRule"/>
</dbReference>
<comment type="catalytic activity">
    <reaction evidence="9 10">
        <text>Release of signal peptides from bacterial membrane prolipoproteins. Hydrolyzes -Xaa-Yaa-Zaa-|-(S,diacylglyceryl)Cys-, in which Xaa is hydrophobic (preferably Leu), and Yaa (Ala or Ser) and Zaa (Gly or Ala) have small, neutral side chains.</text>
        <dbReference type="EC" id="3.4.23.36"/>
    </reaction>
</comment>
<evidence type="ECO:0000313" key="14">
    <source>
        <dbReference type="Proteomes" id="UP000236959"/>
    </source>
</evidence>
<dbReference type="InterPro" id="IPR001872">
    <property type="entry name" value="Peptidase_A8"/>
</dbReference>
<evidence type="ECO:0000313" key="13">
    <source>
        <dbReference type="EMBL" id="POF34677.1"/>
    </source>
</evidence>
<dbReference type="GO" id="GO:0005886">
    <property type="term" value="C:plasma membrane"/>
    <property type="evidence" value="ECO:0007669"/>
    <property type="project" value="UniProtKB-SubCell"/>
</dbReference>
<accession>A0A2S3V3W2</accession>
<keyword evidence="3 9" id="KW-0645">Protease</keyword>
<dbReference type="EC" id="3.4.23.36" evidence="9"/>
<evidence type="ECO:0000256" key="10">
    <source>
        <dbReference type="RuleBase" id="RU000594"/>
    </source>
</evidence>
<feature type="transmembrane region" description="Helical" evidence="9">
    <location>
        <begin position="94"/>
        <end position="114"/>
    </location>
</feature>
<keyword evidence="7 9" id="KW-1133">Transmembrane helix</keyword>
<sequence>MPPRDAADQRPDMSDPQETSEKQPKRPLLWGRFSGLVLLVALAGLVLDQATKLWLVHGFGLAEAGPVQLLPVLDIVLVWNRGISYGLFQQHSDLGRWLLAGLTVIVTVGLWIWSTRCQTRLVALALALIIGGALGNGIDRLAFGAVVDFVYFHAGGFSWYVFNLADVWIVAGVAALLYDSFRNRS</sequence>
<keyword evidence="2 9" id="KW-1003">Cell membrane</keyword>
<evidence type="ECO:0000256" key="6">
    <source>
        <dbReference type="ARBA" id="ARBA00022801"/>
    </source>
</evidence>
<dbReference type="Proteomes" id="UP000236959">
    <property type="component" value="Unassembled WGS sequence"/>
</dbReference>
<feature type="region of interest" description="Disordered" evidence="12">
    <location>
        <begin position="1"/>
        <end position="24"/>
    </location>
</feature>
<keyword evidence="4 9" id="KW-0812">Transmembrane</keyword>
<dbReference type="GO" id="GO:0006508">
    <property type="term" value="P:proteolysis"/>
    <property type="evidence" value="ECO:0007669"/>
    <property type="project" value="UniProtKB-KW"/>
</dbReference>
<evidence type="ECO:0000256" key="11">
    <source>
        <dbReference type="RuleBase" id="RU004181"/>
    </source>
</evidence>
<dbReference type="UniPathway" id="UPA00665"/>
<feature type="transmembrane region" description="Helical" evidence="9">
    <location>
        <begin position="121"/>
        <end position="138"/>
    </location>
</feature>
<organism evidence="13 14">
    <name type="scientific">Roseibium marinum</name>
    <dbReference type="NCBI Taxonomy" id="281252"/>
    <lineage>
        <taxon>Bacteria</taxon>
        <taxon>Pseudomonadati</taxon>
        <taxon>Pseudomonadota</taxon>
        <taxon>Alphaproteobacteria</taxon>
        <taxon>Hyphomicrobiales</taxon>
        <taxon>Stappiaceae</taxon>
        <taxon>Roseibium</taxon>
    </lineage>
</organism>
<comment type="similarity">
    <text evidence="1 9 11">Belongs to the peptidase A8 family.</text>
</comment>
<comment type="caution">
    <text evidence="13">The sequence shown here is derived from an EMBL/GenBank/DDBJ whole genome shotgun (WGS) entry which is preliminary data.</text>
</comment>
<evidence type="ECO:0000256" key="2">
    <source>
        <dbReference type="ARBA" id="ARBA00022475"/>
    </source>
</evidence>
<evidence type="ECO:0000256" key="8">
    <source>
        <dbReference type="ARBA" id="ARBA00023136"/>
    </source>
</evidence>
<keyword evidence="8 9" id="KW-0472">Membrane</keyword>
<dbReference type="PRINTS" id="PR00781">
    <property type="entry name" value="LIPOSIGPTASE"/>
</dbReference>
<name>A0A2S3V3W2_9HYPH</name>
<evidence type="ECO:0000256" key="3">
    <source>
        <dbReference type="ARBA" id="ARBA00022670"/>
    </source>
</evidence>
<evidence type="ECO:0000256" key="7">
    <source>
        <dbReference type="ARBA" id="ARBA00022989"/>
    </source>
</evidence>
<gene>
    <name evidence="9" type="primary">lspA</name>
    <name evidence="13" type="ORF">CLV41_1011135</name>
</gene>
<dbReference type="PANTHER" id="PTHR33695">
    <property type="entry name" value="LIPOPROTEIN SIGNAL PEPTIDASE"/>
    <property type="match status" value="1"/>
</dbReference>
<proteinExistence type="inferred from homology"/>
<comment type="subcellular location">
    <subcellularLocation>
        <location evidence="9">Cell membrane</location>
        <topology evidence="9">Multi-pass membrane protein</topology>
    </subcellularLocation>
</comment>
<dbReference type="PANTHER" id="PTHR33695:SF1">
    <property type="entry name" value="LIPOPROTEIN SIGNAL PEPTIDASE"/>
    <property type="match status" value="1"/>
</dbReference>
<feature type="active site" evidence="9">
    <location>
        <position position="148"/>
    </location>
</feature>
<dbReference type="PROSITE" id="PS00855">
    <property type="entry name" value="SPASE_II"/>
    <property type="match status" value="1"/>
</dbReference>
<dbReference type="HAMAP" id="MF_00161">
    <property type="entry name" value="LspA"/>
    <property type="match status" value="1"/>
</dbReference>
<feature type="transmembrane region" description="Helical" evidence="9">
    <location>
        <begin position="29"/>
        <end position="47"/>
    </location>
</feature>
<evidence type="ECO:0000256" key="9">
    <source>
        <dbReference type="HAMAP-Rule" id="MF_00161"/>
    </source>
</evidence>
<dbReference type="EMBL" id="PPCN01000001">
    <property type="protein sequence ID" value="POF34677.1"/>
    <property type="molecule type" value="Genomic_DNA"/>
</dbReference>
<evidence type="ECO:0000256" key="5">
    <source>
        <dbReference type="ARBA" id="ARBA00022750"/>
    </source>
</evidence>
<keyword evidence="14" id="KW-1185">Reference proteome</keyword>
<evidence type="ECO:0000256" key="1">
    <source>
        <dbReference type="ARBA" id="ARBA00006139"/>
    </source>
</evidence>
<comment type="function">
    <text evidence="9 10">This protein specifically catalyzes the removal of signal peptides from prolipoproteins.</text>
</comment>
<dbReference type="RefSeq" id="WP_235867061.1">
    <property type="nucleotide sequence ID" value="NZ_PPCN01000001.1"/>
</dbReference>
<protein>
    <recommendedName>
        <fullName evidence="9">Lipoprotein signal peptidase</fullName>
        <ecNumber evidence="9">3.4.23.36</ecNumber>
    </recommendedName>
    <alternativeName>
        <fullName evidence="9">Prolipoprotein signal peptidase</fullName>
    </alternativeName>
    <alternativeName>
        <fullName evidence="9">Signal peptidase II</fullName>
        <shortName evidence="9">SPase II</shortName>
    </alternativeName>
</protein>
<feature type="active site" evidence="9">
    <location>
        <position position="166"/>
    </location>
</feature>